<accession>A0ABZ2RD21</accession>
<dbReference type="InterPro" id="IPR007690">
    <property type="entry name" value="T2SS_GspM"/>
</dbReference>
<organism evidence="2 3">
    <name type="scientific">Ectopseudomonas mendocina</name>
    <name type="common">Pseudomonas mendocina</name>
    <dbReference type="NCBI Taxonomy" id="300"/>
    <lineage>
        <taxon>Bacteria</taxon>
        <taxon>Pseudomonadati</taxon>
        <taxon>Pseudomonadota</taxon>
        <taxon>Gammaproteobacteria</taxon>
        <taxon>Pseudomonadales</taxon>
        <taxon>Pseudomonadaceae</taxon>
        <taxon>Ectopseudomonas</taxon>
    </lineage>
</organism>
<protein>
    <submittedName>
        <fullName evidence="2">Type II secretion system protein GspM</fullName>
    </submittedName>
</protein>
<keyword evidence="1" id="KW-1133">Transmembrane helix</keyword>
<dbReference type="Pfam" id="PF04612">
    <property type="entry name" value="T2SSM"/>
    <property type="match status" value="1"/>
</dbReference>
<evidence type="ECO:0000313" key="2">
    <source>
        <dbReference type="EMBL" id="WXL24668.1"/>
    </source>
</evidence>
<dbReference type="Proteomes" id="UP001476583">
    <property type="component" value="Chromosome"/>
</dbReference>
<dbReference type="Gene3D" id="3.30.1360.100">
    <property type="entry name" value="General secretion pathway protein M, EpsM"/>
    <property type="match status" value="1"/>
</dbReference>
<sequence>MAMFKTVLHRVQPHWQRLAKREQQALLGLALFFALVGFYRLIWQPQEQALERARDRFSEVSLLQQQLQQLPLDASSNDESALSPSTLPGHIARSSNLAGLNLERMDNETPERISLSLEGPLNNLIQWIDQLEQKQVHVTALSLEVASNAIATAQLQVEIQ</sequence>
<name>A0ABZ2RD21_ECTME</name>
<proteinExistence type="predicted"/>
<feature type="transmembrane region" description="Helical" evidence="1">
    <location>
        <begin position="25"/>
        <end position="43"/>
    </location>
</feature>
<keyword evidence="1" id="KW-0812">Transmembrane</keyword>
<keyword evidence="1" id="KW-0472">Membrane</keyword>
<dbReference type="EMBL" id="CP148074">
    <property type="protein sequence ID" value="WXL24668.1"/>
    <property type="molecule type" value="Genomic_DNA"/>
</dbReference>
<reference evidence="2 3" key="1">
    <citation type="submission" date="2024-03" db="EMBL/GenBank/DDBJ databases">
        <title>Complete genome of BD2.</title>
        <authorList>
            <person name="Cao G."/>
        </authorList>
    </citation>
    <scope>NUCLEOTIDE SEQUENCE [LARGE SCALE GENOMIC DNA]</scope>
    <source>
        <strain evidence="2 3">BD2</strain>
    </source>
</reference>
<keyword evidence="3" id="KW-1185">Reference proteome</keyword>
<evidence type="ECO:0000256" key="1">
    <source>
        <dbReference type="SAM" id="Phobius"/>
    </source>
</evidence>
<evidence type="ECO:0000313" key="3">
    <source>
        <dbReference type="Proteomes" id="UP001476583"/>
    </source>
</evidence>
<gene>
    <name evidence="2" type="primary">gspM</name>
    <name evidence="2" type="ORF">WG219_15265</name>
</gene>